<dbReference type="RefSeq" id="WP_213217302.1">
    <property type="nucleotide sequence ID" value="NZ_QTKU01000004.1"/>
</dbReference>
<dbReference type="SMART" id="SM00062">
    <property type="entry name" value="PBPb"/>
    <property type="match status" value="1"/>
</dbReference>
<evidence type="ECO:0000256" key="2">
    <source>
        <dbReference type="ARBA" id="ARBA00010333"/>
    </source>
</evidence>
<evidence type="ECO:0000313" key="7">
    <source>
        <dbReference type="EMBL" id="MBS8262010.1"/>
    </source>
</evidence>
<dbReference type="InterPro" id="IPR001638">
    <property type="entry name" value="Solute-binding_3/MltF_N"/>
</dbReference>
<evidence type="ECO:0000256" key="3">
    <source>
        <dbReference type="ARBA" id="ARBA00022729"/>
    </source>
</evidence>
<accession>A0A944CGD5</accession>
<feature type="signal peptide" evidence="5">
    <location>
        <begin position="1"/>
        <end position="24"/>
    </location>
</feature>
<dbReference type="CDD" id="cd13530">
    <property type="entry name" value="PBP2_peptides_like"/>
    <property type="match status" value="1"/>
</dbReference>
<dbReference type="GO" id="GO:0030313">
    <property type="term" value="C:cell envelope"/>
    <property type="evidence" value="ECO:0007669"/>
    <property type="project" value="UniProtKB-SubCell"/>
</dbReference>
<protein>
    <submittedName>
        <fullName evidence="7">Amino acid ABC transporter substrate-binding protein</fullName>
    </submittedName>
</protein>
<dbReference type="Proteomes" id="UP000705379">
    <property type="component" value="Unassembled WGS sequence"/>
</dbReference>
<dbReference type="Pfam" id="PF00497">
    <property type="entry name" value="SBP_bac_3"/>
    <property type="match status" value="1"/>
</dbReference>
<dbReference type="PANTHER" id="PTHR35936">
    <property type="entry name" value="MEMBRANE-BOUND LYTIC MUREIN TRANSGLYCOSYLASE F"/>
    <property type="match status" value="1"/>
</dbReference>
<proteinExistence type="inferred from homology"/>
<evidence type="ECO:0000259" key="6">
    <source>
        <dbReference type="SMART" id="SM00062"/>
    </source>
</evidence>
<reference evidence="7" key="2">
    <citation type="journal article" date="2021" name="Microorganisms">
        <title>Bacterial Dimethylsulfoniopropionate Biosynthesis in the East China Sea.</title>
        <authorList>
            <person name="Liu J."/>
            <person name="Zhang Y."/>
            <person name="Liu J."/>
            <person name="Zhong H."/>
            <person name="Williams B.T."/>
            <person name="Zheng Y."/>
            <person name="Curson A.R.J."/>
            <person name="Sun C."/>
            <person name="Sun H."/>
            <person name="Song D."/>
            <person name="Wagner Mackenzie B."/>
            <person name="Bermejo Martinez A."/>
            <person name="Todd J.D."/>
            <person name="Zhang X.H."/>
        </authorList>
    </citation>
    <scope>NUCLEOTIDE SEQUENCE</scope>
    <source>
        <strain evidence="7">AESS21</strain>
    </source>
</reference>
<comment type="caution">
    <text evidence="7">The sequence shown here is derived from an EMBL/GenBank/DDBJ whole genome shotgun (WGS) entry which is preliminary data.</text>
</comment>
<organism evidence="7 8">
    <name type="scientific">Roseibium polysiphoniae</name>
    <dbReference type="NCBI Taxonomy" id="2571221"/>
    <lineage>
        <taxon>Bacteria</taxon>
        <taxon>Pseudomonadati</taxon>
        <taxon>Pseudomonadota</taxon>
        <taxon>Alphaproteobacteria</taxon>
        <taxon>Hyphomicrobiales</taxon>
        <taxon>Stappiaceae</taxon>
        <taxon>Roseibium</taxon>
    </lineage>
</organism>
<comment type="similarity">
    <text evidence="2 4">Belongs to the bacterial solute-binding protein 3 family.</text>
</comment>
<evidence type="ECO:0000256" key="5">
    <source>
        <dbReference type="SAM" id="SignalP"/>
    </source>
</evidence>
<feature type="domain" description="Solute-binding protein family 3/N-terminal" evidence="6">
    <location>
        <begin position="35"/>
        <end position="259"/>
    </location>
</feature>
<dbReference type="AlphaFoldDB" id="A0A944CGD5"/>
<evidence type="ECO:0000256" key="1">
    <source>
        <dbReference type="ARBA" id="ARBA00004196"/>
    </source>
</evidence>
<reference evidence="7" key="1">
    <citation type="submission" date="2018-08" db="EMBL/GenBank/DDBJ databases">
        <authorList>
            <person name="Jin W."/>
            <person name="Wang H."/>
            <person name="Yang Y."/>
            <person name="Li M."/>
            <person name="Liu J."/>
        </authorList>
    </citation>
    <scope>NUCLEOTIDE SEQUENCE</scope>
    <source>
        <strain evidence="7">AESS21</strain>
    </source>
</reference>
<comment type="subcellular location">
    <subcellularLocation>
        <location evidence="1">Cell envelope</location>
    </subcellularLocation>
</comment>
<dbReference type="EMBL" id="QTKU01000004">
    <property type="protein sequence ID" value="MBS8262010.1"/>
    <property type="molecule type" value="Genomic_DNA"/>
</dbReference>
<gene>
    <name evidence="7" type="ORF">DYI23_17410</name>
</gene>
<dbReference type="SUPFAM" id="SSF53850">
    <property type="entry name" value="Periplasmic binding protein-like II"/>
    <property type="match status" value="1"/>
</dbReference>
<name>A0A944CGD5_9HYPH</name>
<dbReference type="Gene3D" id="3.40.190.10">
    <property type="entry name" value="Periplasmic binding protein-like II"/>
    <property type="match status" value="2"/>
</dbReference>
<keyword evidence="3 5" id="KW-0732">Signal</keyword>
<sequence length="284" mass="30428">MKFPVSLAVAALIGVAVSNAPASAGTMQDALSRGTLRVGIAEENFVPWLANDKSGGRMGFEIDVATSVADALQLTPEFVEMPFDQLLRGLTIGQLDVVISGMSVSADRAREVLFTAPYSSTDFSVVVDKTALPEGAEDNGFDVEGMKLGVAGDTLADYAASSEFQLAEVMRYDNNGDLRDAFLDGDVQGVVVPTPYPEFIVSRDPDRFAAEAEPLVSTLQAMAVRPGSERFVNFLNAWLMENTANGTLGDMRSHWFQSLDWLDRLEGHDAPPASEEESAPAAAE</sequence>
<feature type="chain" id="PRO_5037900359" evidence="5">
    <location>
        <begin position="25"/>
        <end position="284"/>
    </location>
</feature>
<dbReference type="PROSITE" id="PS01039">
    <property type="entry name" value="SBP_BACTERIAL_3"/>
    <property type="match status" value="1"/>
</dbReference>
<dbReference type="PANTHER" id="PTHR35936:SF38">
    <property type="entry name" value="GLUTAMINE-BINDING PERIPLASMIC PROTEIN"/>
    <property type="match status" value="1"/>
</dbReference>
<evidence type="ECO:0000256" key="4">
    <source>
        <dbReference type="RuleBase" id="RU003744"/>
    </source>
</evidence>
<evidence type="ECO:0000313" key="8">
    <source>
        <dbReference type="Proteomes" id="UP000705379"/>
    </source>
</evidence>
<dbReference type="InterPro" id="IPR018313">
    <property type="entry name" value="SBP_3_CS"/>
</dbReference>